<reference evidence="2" key="1">
    <citation type="submission" date="2018-05" db="EMBL/GenBank/DDBJ databases">
        <authorList>
            <person name="Lanie J.A."/>
            <person name="Ng W.-L."/>
            <person name="Kazmierczak K.M."/>
            <person name="Andrzejewski T.M."/>
            <person name="Davidsen T.M."/>
            <person name="Wayne K.J."/>
            <person name="Tettelin H."/>
            <person name="Glass J.I."/>
            <person name="Rusch D."/>
            <person name="Podicherti R."/>
            <person name="Tsui H.-C.T."/>
            <person name="Winkler M.E."/>
        </authorList>
    </citation>
    <scope>NUCLEOTIDE SEQUENCE</scope>
</reference>
<feature type="non-terminal residue" evidence="2">
    <location>
        <position position="71"/>
    </location>
</feature>
<dbReference type="Pfam" id="PF00881">
    <property type="entry name" value="Nitroreductase"/>
    <property type="match status" value="1"/>
</dbReference>
<evidence type="ECO:0000259" key="1">
    <source>
        <dbReference type="Pfam" id="PF00881"/>
    </source>
</evidence>
<dbReference type="EMBL" id="UINC01150650">
    <property type="protein sequence ID" value="SVD43809.1"/>
    <property type="molecule type" value="Genomic_DNA"/>
</dbReference>
<dbReference type="Gene3D" id="3.40.109.10">
    <property type="entry name" value="NADH Oxidase"/>
    <property type="match status" value="1"/>
</dbReference>
<organism evidence="2">
    <name type="scientific">marine metagenome</name>
    <dbReference type="NCBI Taxonomy" id="408172"/>
    <lineage>
        <taxon>unclassified sequences</taxon>
        <taxon>metagenomes</taxon>
        <taxon>ecological metagenomes</taxon>
    </lineage>
</organism>
<dbReference type="AlphaFoldDB" id="A0A382VBE4"/>
<feature type="domain" description="Nitroreductase" evidence="1">
    <location>
        <begin position="10"/>
        <end position="64"/>
    </location>
</feature>
<proteinExistence type="predicted"/>
<protein>
    <recommendedName>
        <fullName evidence="1">Nitroreductase domain-containing protein</fullName>
    </recommendedName>
</protein>
<gene>
    <name evidence="2" type="ORF">METZ01_LOCUS396663</name>
</gene>
<name>A0A382VBE4_9ZZZZ</name>
<sequence>MKSDFFKTIVGKRDRRAYDPNLEVDAHVLDDILEAGRMAGSSKNEQPIRSIVLRDPVLKTEIANCADFGSH</sequence>
<accession>A0A382VBE4</accession>
<evidence type="ECO:0000313" key="2">
    <source>
        <dbReference type="EMBL" id="SVD43809.1"/>
    </source>
</evidence>
<dbReference type="InterPro" id="IPR029479">
    <property type="entry name" value="Nitroreductase"/>
</dbReference>
<dbReference type="GO" id="GO:0016491">
    <property type="term" value="F:oxidoreductase activity"/>
    <property type="evidence" value="ECO:0007669"/>
    <property type="project" value="InterPro"/>
</dbReference>
<dbReference type="InterPro" id="IPR000415">
    <property type="entry name" value="Nitroreductase-like"/>
</dbReference>
<dbReference type="SUPFAM" id="SSF55469">
    <property type="entry name" value="FMN-dependent nitroreductase-like"/>
    <property type="match status" value="1"/>
</dbReference>